<dbReference type="RefSeq" id="WP_166156650.1">
    <property type="nucleotide sequence ID" value="NZ_JAAOIW010000023.1"/>
</dbReference>
<proteinExistence type="predicted"/>
<organism evidence="1 2">
    <name type="scientific">Paenibacillus agricola</name>
    <dbReference type="NCBI Taxonomy" id="2716264"/>
    <lineage>
        <taxon>Bacteria</taxon>
        <taxon>Bacillati</taxon>
        <taxon>Bacillota</taxon>
        <taxon>Bacilli</taxon>
        <taxon>Bacillales</taxon>
        <taxon>Paenibacillaceae</taxon>
        <taxon>Paenibacillus</taxon>
    </lineage>
</organism>
<dbReference type="Proteomes" id="UP001165962">
    <property type="component" value="Unassembled WGS sequence"/>
</dbReference>
<evidence type="ECO:0000313" key="1">
    <source>
        <dbReference type="EMBL" id="NHN34872.1"/>
    </source>
</evidence>
<comment type="caution">
    <text evidence="1">The sequence shown here is derived from an EMBL/GenBank/DDBJ whole genome shotgun (WGS) entry which is preliminary data.</text>
</comment>
<reference evidence="1" key="1">
    <citation type="submission" date="2020-03" db="EMBL/GenBank/DDBJ databases">
        <title>Draft sequencing of Paenibacilllus sp. S3N08.</title>
        <authorList>
            <person name="Kim D.-U."/>
        </authorList>
    </citation>
    <scope>NUCLEOTIDE SEQUENCE</scope>
    <source>
        <strain evidence="1">S3N08</strain>
    </source>
</reference>
<accession>A0ABX0JIP8</accession>
<evidence type="ECO:0000313" key="2">
    <source>
        <dbReference type="Proteomes" id="UP001165962"/>
    </source>
</evidence>
<protein>
    <recommendedName>
        <fullName evidence="3">Protein involved in plasmid replication-relaxation</fullName>
    </recommendedName>
</protein>
<dbReference type="EMBL" id="JAAOIW010000023">
    <property type="protein sequence ID" value="NHN34872.1"/>
    <property type="molecule type" value="Genomic_DNA"/>
</dbReference>
<gene>
    <name evidence="1" type="ORF">G9U52_34580</name>
</gene>
<evidence type="ECO:0008006" key="3">
    <source>
        <dbReference type="Google" id="ProtNLM"/>
    </source>
</evidence>
<keyword evidence="2" id="KW-1185">Reference proteome</keyword>
<sequence length="341" mass="40437">MIRLKKRDMELMDDLFRYRALTIKQIRQMYFSENNQSYVYKRLEVLEKQKYVLVKSKFLGNVKVGVVSIGEKGIKALLDEGLIEQSEVVLSYHHRKLNSDYHLKNSLDARNLYVNLRKDGWKFKDSRVFKKERNLNRSCMVLGVLISPSGIDYPLYLIDRNFQDRTISFLMSEIKSSQFERALILYRTLGEKDDYVRIREAHKKAVDSERLIAQVHVLPFVTKSVEIINRTLETTCLVKYFTTNYGEIIQSSNKYMLAPYEIVHEGERKYVMEYLTHDLHRTYSLQLYGDLAHMEQQKKCLVFTWNAYVHEIEPYLKHHSHLEMVVMDISEDIEKIPKPSE</sequence>
<name>A0ABX0JIP8_9BACL</name>